<dbReference type="Pfam" id="PF05016">
    <property type="entry name" value="ParE_toxin"/>
    <property type="match status" value="1"/>
</dbReference>
<organism evidence="2 3">
    <name type="scientific">Nocardioides marmorisolisilvae</name>
    <dbReference type="NCBI Taxonomy" id="1542737"/>
    <lineage>
        <taxon>Bacteria</taxon>
        <taxon>Bacillati</taxon>
        <taxon>Actinomycetota</taxon>
        <taxon>Actinomycetes</taxon>
        <taxon>Propionibacteriales</taxon>
        <taxon>Nocardioidaceae</taxon>
        <taxon>Nocardioides</taxon>
    </lineage>
</organism>
<dbReference type="RefSeq" id="WP_123233664.1">
    <property type="nucleotide sequence ID" value="NZ_RJSG01000002.1"/>
</dbReference>
<dbReference type="OrthoDB" id="5194818at2"/>
<protein>
    <recommendedName>
        <fullName evidence="4">Type II toxin-antitoxin system RelE/ParE family toxin</fullName>
    </recommendedName>
</protein>
<dbReference type="SUPFAM" id="SSF143011">
    <property type="entry name" value="RelE-like"/>
    <property type="match status" value="1"/>
</dbReference>
<gene>
    <name evidence="2" type="ORF">EFL95_09030</name>
</gene>
<proteinExistence type="predicted"/>
<evidence type="ECO:0000313" key="3">
    <source>
        <dbReference type="Proteomes" id="UP000277094"/>
    </source>
</evidence>
<accession>A0A3N0DU61</accession>
<reference evidence="2 3" key="1">
    <citation type="submission" date="2018-11" db="EMBL/GenBank/DDBJ databases">
        <authorList>
            <person name="Li F."/>
        </authorList>
    </citation>
    <scope>NUCLEOTIDE SEQUENCE [LARGE SCALE GENOMIC DNA]</scope>
    <source>
        <strain evidence="2 3">KIS18-7</strain>
    </source>
</reference>
<sequence>MTELSKRAIRDLDAMTPALRDKAEALIARLEAEPALGKKLKGKLEGKRSIWLGRTHRIIYETDPLVFVLTIPQRRDAYR</sequence>
<name>A0A3N0DU61_9ACTN</name>
<evidence type="ECO:0008006" key="4">
    <source>
        <dbReference type="Google" id="ProtNLM"/>
    </source>
</evidence>
<keyword evidence="3" id="KW-1185">Reference proteome</keyword>
<dbReference type="Proteomes" id="UP000277094">
    <property type="component" value="Unassembled WGS sequence"/>
</dbReference>
<evidence type="ECO:0000256" key="1">
    <source>
        <dbReference type="ARBA" id="ARBA00022649"/>
    </source>
</evidence>
<dbReference type="Gene3D" id="3.30.2310.20">
    <property type="entry name" value="RelE-like"/>
    <property type="match status" value="1"/>
</dbReference>
<dbReference type="InterPro" id="IPR035093">
    <property type="entry name" value="RelE/ParE_toxin_dom_sf"/>
</dbReference>
<dbReference type="AlphaFoldDB" id="A0A3N0DU61"/>
<dbReference type="InterPro" id="IPR007712">
    <property type="entry name" value="RelE/ParE_toxin"/>
</dbReference>
<comment type="caution">
    <text evidence="2">The sequence shown here is derived from an EMBL/GenBank/DDBJ whole genome shotgun (WGS) entry which is preliminary data.</text>
</comment>
<keyword evidence="1" id="KW-1277">Toxin-antitoxin system</keyword>
<evidence type="ECO:0000313" key="2">
    <source>
        <dbReference type="EMBL" id="RNL79162.1"/>
    </source>
</evidence>
<dbReference type="EMBL" id="RJSG01000002">
    <property type="protein sequence ID" value="RNL79162.1"/>
    <property type="molecule type" value="Genomic_DNA"/>
</dbReference>